<evidence type="ECO:0000313" key="2">
    <source>
        <dbReference type="EMBL" id="GGB14929.1"/>
    </source>
</evidence>
<dbReference type="RefSeq" id="WP_055733422.1">
    <property type="nucleotide sequence ID" value="NZ_BMDY01000020.1"/>
</dbReference>
<organism evidence="2 3">
    <name type="scientific">Agarivorans gilvus</name>
    <dbReference type="NCBI Taxonomy" id="680279"/>
    <lineage>
        <taxon>Bacteria</taxon>
        <taxon>Pseudomonadati</taxon>
        <taxon>Pseudomonadota</taxon>
        <taxon>Gammaproteobacteria</taxon>
        <taxon>Alteromonadales</taxon>
        <taxon>Alteromonadaceae</taxon>
        <taxon>Agarivorans</taxon>
    </lineage>
</organism>
<protein>
    <submittedName>
        <fullName evidence="2">Uncharacterized protein</fullName>
    </submittedName>
</protein>
<feature type="region of interest" description="Disordered" evidence="1">
    <location>
        <begin position="41"/>
        <end position="60"/>
    </location>
</feature>
<proteinExistence type="predicted"/>
<dbReference type="Proteomes" id="UP000651977">
    <property type="component" value="Unassembled WGS sequence"/>
</dbReference>
<gene>
    <name evidence="2" type="ORF">GCM10007414_30460</name>
</gene>
<name>A0ABQ1I5F7_9ALTE</name>
<evidence type="ECO:0000313" key="3">
    <source>
        <dbReference type="Proteomes" id="UP000651977"/>
    </source>
</evidence>
<dbReference type="EMBL" id="BMDY01000020">
    <property type="protein sequence ID" value="GGB14929.1"/>
    <property type="molecule type" value="Genomic_DNA"/>
</dbReference>
<sequence>MSRHIYQAGRRCLYHQGQALIDNFSEAEAVFASHPYSISLEQDEQQPELSELETKLFEDH</sequence>
<comment type="caution">
    <text evidence="2">The sequence shown here is derived from an EMBL/GenBank/DDBJ whole genome shotgun (WGS) entry which is preliminary data.</text>
</comment>
<reference evidence="3" key="1">
    <citation type="journal article" date="2019" name="Int. J. Syst. Evol. Microbiol.">
        <title>The Global Catalogue of Microorganisms (GCM) 10K type strain sequencing project: providing services to taxonomists for standard genome sequencing and annotation.</title>
        <authorList>
            <consortium name="The Broad Institute Genomics Platform"/>
            <consortium name="The Broad Institute Genome Sequencing Center for Infectious Disease"/>
            <person name="Wu L."/>
            <person name="Ma J."/>
        </authorList>
    </citation>
    <scope>NUCLEOTIDE SEQUENCE [LARGE SCALE GENOMIC DNA]</scope>
    <source>
        <strain evidence="3">CGMCC 1.10131</strain>
    </source>
</reference>
<evidence type="ECO:0000256" key="1">
    <source>
        <dbReference type="SAM" id="MobiDB-lite"/>
    </source>
</evidence>
<accession>A0ABQ1I5F7</accession>
<keyword evidence="3" id="KW-1185">Reference proteome</keyword>